<evidence type="ECO:0000259" key="1">
    <source>
        <dbReference type="Pfam" id="PF02770"/>
    </source>
</evidence>
<dbReference type="Gene3D" id="2.40.110.10">
    <property type="entry name" value="Butyryl-CoA Dehydrogenase, subunit A, domain 2"/>
    <property type="match status" value="1"/>
</dbReference>
<accession>A0A6I4KYK3</accession>
<feature type="domain" description="Acyl-CoA oxidase/dehydrogenase middle" evidence="1">
    <location>
        <begin position="86"/>
        <end position="159"/>
    </location>
</feature>
<keyword evidence="3" id="KW-1185">Reference proteome</keyword>
<organism evidence="2 3">
    <name type="scientific">Pseudomonas xionganensis</name>
    <dbReference type="NCBI Taxonomy" id="2654845"/>
    <lineage>
        <taxon>Bacteria</taxon>
        <taxon>Pseudomonadati</taxon>
        <taxon>Pseudomonadota</taxon>
        <taxon>Gammaproteobacteria</taxon>
        <taxon>Pseudomonadales</taxon>
        <taxon>Pseudomonadaceae</taxon>
        <taxon>Pseudomonas</taxon>
    </lineage>
</organism>
<dbReference type="GO" id="GO:0016627">
    <property type="term" value="F:oxidoreductase activity, acting on the CH-CH group of donors"/>
    <property type="evidence" value="ECO:0007669"/>
    <property type="project" value="InterPro"/>
</dbReference>
<dbReference type="AlphaFoldDB" id="A0A6I4KYK3"/>
<name>A0A6I4KYK3_9PSED</name>
<comment type="caution">
    <text evidence="2">The sequence shown here is derived from an EMBL/GenBank/DDBJ whole genome shotgun (WGS) entry which is preliminary data.</text>
</comment>
<dbReference type="SUPFAM" id="SSF56645">
    <property type="entry name" value="Acyl-CoA dehydrogenase NM domain-like"/>
    <property type="match status" value="1"/>
</dbReference>
<gene>
    <name evidence="2" type="ORF">GJV18_05885</name>
</gene>
<reference evidence="2 3" key="1">
    <citation type="submission" date="2019-11" db="EMBL/GenBank/DDBJ databases">
        <title>Pseudomonas flavidum sp. nov., isolated from Baiyang Lake.</title>
        <authorList>
            <person name="Zhao Y."/>
        </authorList>
    </citation>
    <scope>NUCLEOTIDE SEQUENCE [LARGE SCALE GENOMIC DNA]</scope>
    <source>
        <strain evidence="3">R-22-3 w-18</strain>
    </source>
</reference>
<proteinExistence type="predicted"/>
<protein>
    <submittedName>
        <fullName evidence="2">Acyl-CoA dehydrogenase</fullName>
    </submittedName>
</protein>
<dbReference type="Pfam" id="PF02770">
    <property type="entry name" value="Acyl-CoA_dh_M"/>
    <property type="match status" value="1"/>
</dbReference>
<dbReference type="RefSeq" id="WP_160343770.1">
    <property type="nucleotide sequence ID" value="NZ_WKJZ01000001.1"/>
</dbReference>
<sequence>MPWQRFLRPQPRLPAADLENWYASLLEQLGQAAPFELALLGGRLAATPGLAFLAGYQAALRALWPAAPWSLGALCVTENKSTRPADMATRIAGLQLNGRKDFVTAAEAADWLLVAAREESAGEAPRLALSVVRNGDPGVRIEPLPALPLMPDIGHARLHLHAAHCERLAGDGWDDYVKPFRSLEDCHVLAAFCAWLYGVGEECAWPEPLQLRLLGLLASCAEVARQSPGAASSHLLLAGLLAQFDSLRGELDSAFAAGPQPWAQLWQRDQGLLAIANSARRKRLEKARRVLQG</sequence>
<evidence type="ECO:0000313" key="2">
    <source>
        <dbReference type="EMBL" id="MVW74843.1"/>
    </source>
</evidence>
<dbReference type="Proteomes" id="UP000429555">
    <property type="component" value="Unassembled WGS sequence"/>
</dbReference>
<dbReference type="InterPro" id="IPR046373">
    <property type="entry name" value="Acyl-CoA_Oxase/DH_mid-dom_sf"/>
</dbReference>
<dbReference type="InterPro" id="IPR006091">
    <property type="entry name" value="Acyl-CoA_Oxase/DH_mid-dom"/>
</dbReference>
<dbReference type="EMBL" id="WKJZ01000001">
    <property type="protein sequence ID" value="MVW74843.1"/>
    <property type="molecule type" value="Genomic_DNA"/>
</dbReference>
<evidence type="ECO:0000313" key="3">
    <source>
        <dbReference type="Proteomes" id="UP000429555"/>
    </source>
</evidence>
<dbReference type="InterPro" id="IPR009100">
    <property type="entry name" value="AcylCoA_DH/oxidase_NM_dom_sf"/>
</dbReference>